<proteinExistence type="predicted"/>
<dbReference type="Proteomes" id="UP001732700">
    <property type="component" value="Chromosome 2A"/>
</dbReference>
<accession>A0ACD5UBX0</accession>
<sequence length="248" mass="27172">MPAHYIVTTEEPGPCRYSGVVEQILCGVLTSSSADGLLVLAYADLRASPPIIAPLLGRQVPGPAQTQTAGEPVSDRVSDFTYLVCNPLSGQVFRVPDSGGLTDILDLPRMGILTQADRGHGPPDRFAVAQLHMGNSLVRFLSDTREWDLVKGAPFRRVWTTDQEVLAFGGRLWWVDVSCGAISADPFSDRAETRFVELPKGSVLPEPHDEARDELVKHRRMGVSEGRLRYAEVSQQEPFVLSSFALDE</sequence>
<evidence type="ECO:0000313" key="2">
    <source>
        <dbReference type="Proteomes" id="UP001732700"/>
    </source>
</evidence>
<evidence type="ECO:0000313" key="1">
    <source>
        <dbReference type="EnsemblPlants" id="AVESA.00010b.r2.2AG0223120.1.CDS.1"/>
    </source>
</evidence>
<reference evidence="1" key="2">
    <citation type="submission" date="2025-09" db="UniProtKB">
        <authorList>
            <consortium name="EnsemblPlants"/>
        </authorList>
    </citation>
    <scope>IDENTIFICATION</scope>
</reference>
<keyword evidence="2" id="KW-1185">Reference proteome</keyword>
<reference evidence="1" key="1">
    <citation type="submission" date="2021-05" db="EMBL/GenBank/DDBJ databases">
        <authorList>
            <person name="Scholz U."/>
            <person name="Mascher M."/>
            <person name="Fiebig A."/>
        </authorList>
    </citation>
    <scope>NUCLEOTIDE SEQUENCE [LARGE SCALE GENOMIC DNA]</scope>
</reference>
<protein>
    <submittedName>
        <fullName evidence="1">Uncharacterized protein</fullName>
    </submittedName>
</protein>
<name>A0ACD5UBX0_AVESA</name>
<dbReference type="EnsemblPlants" id="AVESA.00010b.r2.2AG0223120.1">
    <property type="protein sequence ID" value="AVESA.00010b.r2.2AG0223120.1.CDS.1"/>
    <property type="gene ID" value="AVESA.00010b.r2.2AG0223120"/>
</dbReference>
<organism evidence="1 2">
    <name type="scientific">Avena sativa</name>
    <name type="common">Oat</name>
    <dbReference type="NCBI Taxonomy" id="4498"/>
    <lineage>
        <taxon>Eukaryota</taxon>
        <taxon>Viridiplantae</taxon>
        <taxon>Streptophyta</taxon>
        <taxon>Embryophyta</taxon>
        <taxon>Tracheophyta</taxon>
        <taxon>Spermatophyta</taxon>
        <taxon>Magnoliopsida</taxon>
        <taxon>Liliopsida</taxon>
        <taxon>Poales</taxon>
        <taxon>Poaceae</taxon>
        <taxon>BOP clade</taxon>
        <taxon>Pooideae</taxon>
        <taxon>Poodae</taxon>
        <taxon>Poeae</taxon>
        <taxon>Poeae Chloroplast Group 1 (Aveneae type)</taxon>
        <taxon>Aveninae</taxon>
        <taxon>Avena</taxon>
    </lineage>
</organism>